<gene>
    <name evidence="1" type="primary">215</name>
    <name evidence="1" type="ORF">SEA_SKOG_214</name>
</gene>
<organism evidence="1 2">
    <name type="scientific">Gordonia phage Skog</name>
    <dbReference type="NCBI Taxonomy" id="2704033"/>
    <lineage>
        <taxon>Viruses</taxon>
        <taxon>Duplodnaviria</taxon>
        <taxon>Heunggongvirae</taxon>
        <taxon>Uroviricota</taxon>
        <taxon>Caudoviricetes</taxon>
        <taxon>Skogvirus</taxon>
        <taxon>Skogvirus Skog</taxon>
    </lineage>
</organism>
<dbReference type="KEGG" id="vg:64766696"/>
<evidence type="ECO:0000313" key="2">
    <source>
        <dbReference type="Proteomes" id="UP000503093"/>
    </source>
</evidence>
<sequence length="74" mass="8048">MSDQALPENAFTLEHDEGVGYTLDAFRAAQSGTVVWCVDGDRADDDPPAMAVMISTRRYAELLDKEEIVGGLSE</sequence>
<dbReference type="EMBL" id="MN908687">
    <property type="protein sequence ID" value="QIG58366.1"/>
    <property type="molecule type" value="Genomic_DNA"/>
</dbReference>
<keyword evidence="2" id="KW-1185">Reference proteome</keyword>
<dbReference type="GeneID" id="64766696"/>
<evidence type="ECO:0000313" key="1">
    <source>
        <dbReference type="EMBL" id="QIG58366.1"/>
    </source>
</evidence>
<proteinExistence type="predicted"/>
<dbReference type="Proteomes" id="UP000503093">
    <property type="component" value="Segment"/>
</dbReference>
<reference evidence="1 2" key="1">
    <citation type="submission" date="2020-01" db="EMBL/GenBank/DDBJ databases">
        <authorList>
            <person name="Alvaro L.E."/>
            <person name="Baker K.N."/>
            <person name="Baxter I.S."/>
            <person name="Brown M.R."/>
            <person name="Driscoll K.D."/>
            <person name="Elrubaie J.M."/>
            <person name="Feith S.L."/>
            <person name="Indihar D.F."/>
            <person name="Knoch V.T."/>
            <person name="Koirtyohann K.M."/>
            <person name="Kratz M.A."/>
            <person name="Lear A.H."/>
            <person name="Lindblom K.E."/>
            <person name="Marcus E.R."/>
            <person name="Murphy M.E."/>
            <person name="Sensor R."/>
            <person name="Sherman S.J."/>
            <person name="Swift V.R."/>
            <person name="White K.E."/>
            <person name="Wills S.J."/>
            <person name="Gatt S.M."/>
            <person name="Lohbauer S.A."/>
            <person name="Power T.R."/>
            <person name="Rosales K.A."/>
            <person name="Sisson B.M."/>
            <person name="Isern S."/>
            <person name="Michael S.F."/>
            <person name="Sunnen C.N."/>
            <person name="Garlena R.A."/>
            <person name="Russell D.A."/>
            <person name="Pope W.H."/>
            <person name="Jacobs-Sera D."/>
            <person name="Hatfull G.F."/>
        </authorList>
    </citation>
    <scope>NUCLEOTIDE SEQUENCE [LARGE SCALE GENOMIC DNA]</scope>
</reference>
<dbReference type="RefSeq" id="YP_010059464.1">
    <property type="nucleotide sequence ID" value="NC_054725.1"/>
</dbReference>
<protein>
    <submittedName>
        <fullName evidence="1">Uncharacterized protein</fullName>
    </submittedName>
</protein>
<accession>A0A6G6XK12</accession>
<name>A0A6G6XK12_9CAUD</name>